<dbReference type="PANTHER" id="PTHR34553">
    <property type="entry name" value="OS05G0597400 PROTEIN"/>
    <property type="match status" value="1"/>
</dbReference>
<organism evidence="3 4">
    <name type="scientific">Vanilla planifolia</name>
    <name type="common">Vanilla</name>
    <dbReference type="NCBI Taxonomy" id="51239"/>
    <lineage>
        <taxon>Eukaryota</taxon>
        <taxon>Viridiplantae</taxon>
        <taxon>Streptophyta</taxon>
        <taxon>Embryophyta</taxon>
        <taxon>Tracheophyta</taxon>
        <taxon>Spermatophyta</taxon>
        <taxon>Magnoliopsida</taxon>
        <taxon>Liliopsida</taxon>
        <taxon>Asparagales</taxon>
        <taxon>Orchidaceae</taxon>
        <taxon>Vanilloideae</taxon>
        <taxon>Vanilleae</taxon>
        <taxon>Vanilla</taxon>
    </lineage>
</organism>
<evidence type="ECO:0000313" key="4">
    <source>
        <dbReference type="Proteomes" id="UP000636800"/>
    </source>
</evidence>
<comment type="caution">
    <text evidence="3">The sequence shown here is derived from an EMBL/GenBank/DDBJ whole genome shotgun (WGS) entry which is preliminary data.</text>
</comment>
<dbReference type="OrthoDB" id="185373at2759"/>
<evidence type="ECO:0000256" key="1">
    <source>
        <dbReference type="SAM" id="MobiDB-lite"/>
    </source>
</evidence>
<proteinExistence type="predicted"/>
<keyword evidence="2" id="KW-0472">Membrane</keyword>
<feature type="transmembrane region" description="Helical" evidence="2">
    <location>
        <begin position="504"/>
        <end position="523"/>
    </location>
</feature>
<protein>
    <submittedName>
        <fullName evidence="3">Uncharacterized protein</fullName>
    </submittedName>
</protein>
<dbReference type="AlphaFoldDB" id="A0A835UXX7"/>
<accession>A0A835UXX7</accession>
<feature type="transmembrane region" description="Helical" evidence="2">
    <location>
        <begin position="471"/>
        <end position="492"/>
    </location>
</feature>
<evidence type="ECO:0000313" key="3">
    <source>
        <dbReference type="EMBL" id="KAG0479994.1"/>
    </source>
</evidence>
<evidence type="ECO:0000256" key="2">
    <source>
        <dbReference type="SAM" id="Phobius"/>
    </source>
</evidence>
<gene>
    <name evidence="3" type="ORF">HPP92_010852</name>
</gene>
<keyword evidence="4" id="KW-1185">Reference proteome</keyword>
<dbReference type="PANTHER" id="PTHR34553:SF4">
    <property type="entry name" value="G1_S-SPECIFIC CYCLIN-E PROTEIN"/>
    <property type="match status" value="1"/>
</dbReference>
<dbReference type="Proteomes" id="UP000636800">
    <property type="component" value="Chromosome 5"/>
</dbReference>
<feature type="region of interest" description="Disordered" evidence="1">
    <location>
        <begin position="625"/>
        <end position="646"/>
    </location>
</feature>
<name>A0A835UXX7_VANPL</name>
<keyword evidence="2" id="KW-0812">Transmembrane</keyword>
<dbReference type="EMBL" id="JADCNL010000005">
    <property type="protein sequence ID" value="KAG0479994.1"/>
    <property type="molecule type" value="Genomic_DNA"/>
</dbReference>
<keyword evidence="2" id="KW-1133">Transmembrane helix</keyword>
<feature type="transmembrane region" description="Helical" evidence="2">
    <location>
        <begin position="336"/>
        <end position="354"/>
    </location>
</feature>
<reference evidence="3 4" key="1">
    <citation type="journal article" date="2020" name="Nat. Food">
        <title>A phased Vanilla planifolia genome enables genetic improvement of flavour and production.</title>
        <authorList>
            <person name="Hasing T."/>
            <person name="Tang H."/>
            <person name="Brym M."/>
            <person name="Khazi F."/>
            <person name="Huang T."/>
            <person name="Chambers A.H."/>
        </authorList>
    </citation>
    <scope>NUCLEOTIDE SEQUENCE [LARGE SCALE GENOMIC DNA]</scope>
    <source>
        <tissue evidence="3">Leaf</tissue>
    </source>
</reference>
<sequence>MGRGGNGHFFPLTSLQIGDMQSYLSTLTLFLAPESNKLFVLVDNRPWLIDQDKPTAYLWQLMVNKSRLSPFANTRSKRERKVSGRKLDYTNSPSSSPIKPRRLHRWFMLIDAATCQKRVLLPVKKFKESFLLNKELRHILCGFIVFEVAWSDVRGINYINELQTDTSMALEVKRMKRGARENVVDFEKDKEDEFSNYWCRDSTSSHVMNNTSEHLYSPPVCGPYKRRKIYKKTAEFDEIDEVYGEYVCSPSFSVQPHSPDRDCLGLSFEPTLYNDALIIFKFNDHDLPFKLKDIIMPDLRLLTLLEYGLPSWVIFFQSYPLFCQIYRPWMCPLARALYVIISVVTVVIGFYDLYKNVPLLKATASRLLGPFFDWIESWEMISRLKYLGTMLFLHNFEKAVKWILMVTRAGRSILSMLTKPVSGPLVDLFEFFIPTWNILIETIEWLSSVVWVLFESLCSVVFTMLQMMLWPMLLLCCTLWNIATYVIYPILWTFWEIFTAPIRLIFAMINFLVIVSSTFYNLMVDAWLALNSIFQFGPASQAAAVASEASIWRSLWNDLFSQVFRALRSILYGFVAFFTTLNRHRLSIYNHFQELLLCFSDARRSDLSHFRKKSVAETRIKGTVESTPKQLTRPEKLHRRRRNTRKESYVMKPLHREMEMVLLQKSHFQEMCERGKVLV</sequence>